<feature type="binding site" evidence="1">
    <location>
        <position position="238"/>
    </location>
    <ligand>
        <name>substrate</name>
    </ligand>
</feature>
<protein>
    <recommendedName>
        <fullName evidence="1">Ethanolamine ammonia-lyase large subunit</fullName>
        <shortName evidence="1">EAL large subunit</shortName>
        <ecNumber evidence="1">4.3.1.7</ecNumber>
    </recommendedName>
</protein>
<comment type="function">
    <text evidence="1">Catalyzes the deamination of various vicinal amino-alcohols to oxo compounds. Allows this organism to utilize ethanolamine as the sole source of nitrogen and carbon in the presence of vitamin B12.</text>
</comment>
<dbReference type="HAMAP" id="MF_00861">
    <property type="entry name" value="EutB"/>
    <property type="match status" value="1"/>
</dbReference>
<comment type="pathway">
    <text evidence="1">Amine and polyamine degradation; ethanolamine degradation.</text>
</comment>
<name>A0A658QWJ3_9BURK</name>
<dbReference type="GO" id="GO:0006520">
    <property type="term" value="P:amino acid metabolic process"/>
    <property type="evidence" value="ECO:0007669"/>
    <property type="project" value="InterPro"/>
</dbReference>
<dbReference type="PIRSF" id="PIRSF018788">
    <property type="entry name" value="EutB"/>
    <property type="match status" value="1"/>
</dbReference>
<dbReference type="InterPro" id="IPR044939">
    <property type="entry name" value="EutB_dom_2_sf"/>
</dbReference>
<dbReference type="Gene3D" id="3.20.20.70">
    <property type="entry name" value="Aldolase class I"/>
    <property type="match status" value="1"/>
</dbReference>
<feature type="binding site" evidence="1">
    <location>
        <position position="291"/>
    </location>
    <ligand>
        <name>adenosylcob(III)alamin</name>
        <dbReference type="ChEBI" id="CHEBI:18408"/>
    </ligand>
</feature>
<feature type="binding site" evidence="1">
    <location>
        <position position="239"/>
    </location>
    <ligand>
        <name>adenosylcob(III)alamin</name>
        <dbReference type="ChEBI" id="CHEBI:18408"/>
    </ligand>
</feature>
<evidence type="ECO:0000313" key="3">
    <source>
        <dbReference type="Proteomes" id="UP000198263"/>
    </source>
</evidence>
<comment type="catalytic activity">
    <reaction evidence="1">
        <text>ethanolamine = acetaldehyde + NH4(+)</text>
        <dbReference type="Rhea" id="RHEA:15313"/>
        <dbReference type="ChEBI" id="CHEBI:15343"/>
        <dbReference type="ChEBI" id="CHEBI:28938"/>
        <dbReference type="ChEBI" id="CHEBI:57603"/>
        <dbReference type="EC" id="4.3.1.7"/>
    </reaction>
</comment>
<comment type="subcellular location">
    <subcellularLocation>
        <location evidence="1">Bacterial microcompartment</location>
    </subcellularLocation>
</comment>
<feature type="binding site" evidence="1">
    <location>
        <position position="333"/>
    </location>
    <ligand>
        <name>substrate</name>
    </ligand>
</feature>
<keyword evidence="1" id="KW-1283">Bacterial microcompartment</keyword>
<dbReference type="AlphaFoldDB" id="A0A658QWJ3"/>
<dbReference type="Pfam" id="PF06751">
    <property type="entry name" value="EutB"/>
    <property type="match status" value="1"/>
</dbReference>
<dbReference type="InterPro" id="IPR010628">
    <property type="entry name" value="EutB"/>
</dbReference>
<comment type="caution">
    <text evidence="2">The sequence shown here is derived from an EMBL/GenBank/DDBJ whole genome shotgun (WGS) entry which is preliminary data.</text>
</comment>
<dbReference type="GO" id="GO:0031471">
    <property type="term" value="C:ethanolamine degradation polyhedral organelle"/>
    <property type="evidence" value="ECO:0007669"/>
    <property type="project" value="UniProtKB-UniRule"/>
</dbReference>
<dbReference type="GO" id="GO:0005829">
    <property type="term" value="C:cytosol"/>
    <property type="evidence" value="ECO:0007669"/>
    <property type="project" value="TreeGrafter"/>
</dbReference>
<sequence length="507" mass="55194">MKINGNEAAAKPEIIARLGFSLQRPIFATERVTVKVTGTPVREKAMSYHETIGARRYRFDDLKTLLARASPQRSGDELAGVAAASEEERVAAKMALAQVPLRAFLDEPLIPYEDDEVTRLIVDTHDADAFAPIAHLTVGEFREWLLSDAADTVALERIKMGVTPEMAAAVSKLMRNQDLIVAAKKRPVVTRFRTTIGLPGRLSVRIQPNHPTDDPKGIAASMLDGLFYGCGDAVIGINPASDSPAAIAALLTMMDDFRQRYDVPMQSCVLTHVTNTIAAIERGAPVDLVFQSVAGTERANAGFGVSLALLQEARDAAQSLARGTVGDNVMYFETGQGSALSANAHHNVDQQTCEARAYAVARRFDPLLTNTVVGFIGPEYLYDGRQIIRAGLEDHFCGKLLGVPMGCDICYTNHAQADQDDMDTLLTLLGVAGVNFIMGVPGADDVMLNYQSTSFHDALYIRRVLDLKRAPEFEAWLAKMRVTDTHGALLSAHTQAQTQPLLDWIDE</sequence>
<dbReference type="NCBIfam" id="NF011649">
    <property type="entry name" value="PRK15067.1"/>
    <property type="match status" value="1"/>
</dbReference>
<dbReference type="Gene3D" id="1.10.220.70">
    <property type="entry name" value="lyase"/>
    <property type="match status" value="1"/>
</dbReference>
<organism evidence="2 3">
    <name type="scientific">Caballeronia concitans</name>
    <dbReference type="NCBI Taxonomy" id="1777133"/>
    <lineage>
        <taxon>Bacteria</taxon>
        <taxon>Pseudomonadati</taxon>
        <taxon>Pseudomonadota</taxon>
        <taxon>Betaproteobacteria</taxon>
        <taxon>Burkholderiales</taxon>
        <taxon>Burkholderiaceae</taxon>
        <taxon>Caballeronia</taxon>
    </lineage>
</organism>
<keyword evidence="1" id="KW-0170">Cobalt</keyword>
<dbReference type="PANTHER" id="PTHR39329">
    <property type="entry name" value="ETHANOLAMINE AMMONIA-LYASE HEAVY CHAIN"/>
    <property type="match status" value="1"/>
</dbReference>
<gene>
    <name evidence="1" type="primary">eutB</name>
    <name evidence="2" type="ORF">AWB72_02392</name>
</gene>
<proteinExistence type="inferred from homology"/>
<dbReference type="GO" id="GO:0009350">
    <property type="term" value="C:ethanolamine ammonia-lyase complex"/>
    <property type="evidence" value="ECO:0007669"/>
    <property type="project" value="UniProtKB-UniRule"/>
</dbReference>
<keyword evidence="1 2" id="KW-0456">Lyase</keyword>
<accession>A0A658QWJ3</accession>
<dbReference type="Gene3D" id="2.30.170.30">
    <property type="entry name" value="ethanolamine ammonia-lyase heavy chain domain like"/>
    <property type="match status" value="1"/>
</dbReference>
<dbReference type="EC" id="4.3.1.7" evidence="1"/>
<dbReference type="InterPro" id="IPR044941">
    <property type="entry name" value="EutB_N_sf"/>
</dbReference>
<feature type="binding site" evidence="1">
    <location>
        <begin position="205"/>
        <end position="207"/>
    </location>
    <ligand>
        <name>substrate</name>
    </ligand>
</feature>
<feature type="binding site" evidence="1">
    <location>
        <position position="341"/>
    </location>
    <ligand>
        <name>adenosylcob(III)alamin</name>
        <dbReference type="ChEBI" id="CHEBI:18408"/>
    </ligand>
</feature>
<dbReference type="GO" id="GO:0046336">
    <property type="term" value="P:ethanolamine catabolic process"/>
    <property type="evidence" value="ECO:0007669"/>
    <property type="project" value="UniProtKB-UniRule"/>
</dbReference>
<evidence type="ECO:0000256" key="1">
    <source>
        <dbReference type="HAMAP-Rule" id="MF_00861"/>
    </source>
</evidence>
<feature type="binding site" evidence="1">
    <location>
        <position position="408"/>
    </location>
    <ligand>
        <name>substrate</name>
    </ligand>
</feature>
<comment type="cofactor">
    <cofactor evidence="1">
        <name>adenosylcob(III)alamin</name>
        <dbReference type="ChEBI" id="CHEBI:18408"/>
    </cofactor>
    <text evidence="1">Binds between the large and small subunits.</text>
</comment>
<reference evidence="2 3" key="1">
    <citation type="submission" date="2016-01" db="EMBL/GenBank/DDBJ databases">
        <authorList>
            <person name="Peeters C."/>
        </authorList>
    </citation>
    <scope>NUCLEOTIDE SEQUENCE [LARGE SCALE GENOMIC DNA]</scope>
    <source>
        <strain evidence="2">LMG 29315</strain>
    </source>
</reference>
<dbReference type="GO" id="GO:0008851">
    <property type="term" value="F:ethanolamine ammonia-lyase activity"/>
    <property type="evidence" value="ECO:0007669"/>
    <property type="project" value="UniProtKB-UniRule"/>
</dbReference>
<comment type="subunit">
    <text evidence="1">The basic unit is a heterodimer which dimerizes to form tetramers. The heterotetramers trimerize; 6 large subunits form a core ring with 6 small subunits projecting outwards.</text>
</comment>
<dbReference type="PANTHER" id="PTHR39329:SF1">
    <property type="entry name" value="ETHANOLAMINE AMMONIA-LYASE LARGE SUBUNIT"/>
    <property type="match status" value="1"/>
</dbReference>
<dbReference type="UniPathway" id="UPA00560"/>
<evidence type="ECO:0000313" key="2">
    <source>
        <dbReference type="EMBL" id="SAL29059.1"/>
    </source>
</evidence>
<dbReference type="Proteomes" id="UP000198263">
    <property type="component" value="Unassembled WGS sequence"/>
</dbReference>
<comment type="similarity">
    <text evidence="1">Belongs to the EutB family.</text>
</comment>
<dbReference type="GO" id="GO:0031419">
    <property type="term" value="F:cobalamin binding"/>
    <property type="evidence" value="ECO:0007669"/>
    <property type="project" value="UniProtKB-UniRule"/>
</dbReference>
<keyword evidence="1" id="KW-0846">Cobalamin</keyword>
<keyword evidence="3" id="KW-1185">Reference proteome</keyword>
<feature type="binding site" evidence="1">
    <location>
        <position position="447"/>
    </location>
    <ligand>
        <name>adenosylcob(III)alamin</name>
        <dbReference type="ChEBI" id="CHEBI:18408"/>
    </ligand>
</feature>
<dbReference type="InterPro" id="IPR013785">
    <property type="entry name" value="Aldolase_TIM"/>
</dbReference>
<dbReference type="EMBL" id="FCNV02000003">
    <property type="protein sequence ID" value="SAL29059.1"/>
    <property type="molecule type" value="Genomic_DNA"/>
</dbReference>